<dbReference type="PROSITE" id="PS50949">
    <property type="entry name" value="HTH_GNTR"/>
    <property type="match status" value="1"/>
</dbReference>
<evidence type="ECO:0000256" key="2">
    <source>
        <dbReference type="ARBA" id="ARBA00023125"/>
    </source>
</evidence>
<dbReference type="GO" id="GO:0003700">
    <property type="term" value="F:DNA-binding transcription factor activity"/>
    <property type="evidence" value="ECO:0007669"/>
    <property type="project" value="InterPro"/>
</dbReference>
<evidence type="ECO:0000313" key="5">
    <source>
        <dbReference type="EMBL" id="CAA9399250.1"/>
    </source>
</evidence>
<dbReference type="AlphaFoldDB" id="A0A6J4NW90"/>
<dbReference type="SMART" id="SM00895">
    <property type="entry name" value="FCD"/>
    <property type="match status" value="1"/>
</dbReference>
<dbReference type="GO" id="GO:0003677">
    <property type="term" value="F:DNA binding"/>
    <property type="evidence" value="ECO:0007669"/>
    <property type="project" value="UniProtKB-KW"/>
</dbReference>
<organism evidence="5">
    <name type="scientific">uncultured Rubrobacteraceae bacterium</name>
    <dbReference type="NCBI Taxonomy" id="349277"/>
    <lineage>
        <taxon>Bacteria</taxon>
        <taxon>Bacillati</taxon>
        <taxon>Actinomycetota</taxon>
        <taxon>Rubrobacteria</taxon>
        <taxon>Rubrobacterales</taxon>
        <taxon>Rubrobacteraceae</taxon>
        <taxon>environmental samples</taxon>
    </lineage>
</organism>
<dbReference type="Pfam" id="PF07729">
    <property type="entry name" value="FCD"/>
    <property type="match status" value="1"/>
</dbReference>
<dbReference type="InterPro" id="IPR008920">
    <property type="entry name" value="TF_FadR/GntR_C"/>
</dbReference>
<dbReference type="PRINTS" id="PR00035">
    <property type="entry name" value="HTHGNTR"/>
</dbReference>
<name>A0A6J4NW90_9ACTN</name>
<dbReference type="Gene3D" id="1.20.120.530">
    <property type="entry name" value="GntR ligand-binding domain-like"/>
    <property type="match status" value="1"/>
</dbReference>
<reference evidence="5" key="1">
    <citation type="submission" date="2020-02" db="EMBL/GenBank/DDBJ databases">
        <authorList>
            <person name="Meier V. D."/>
        </authorList>
    </citation>
    <scope>NUCLEOTIDE SEQUENCE</scope>
    <source>
        <strain evidence="5">AVDCRST_MAG82</strain>
    </source>
</reference>
<dbReference type="Gene3D" id="1.10.10.10">
    <property type="entry name" value="Winged helix-like DNA-binding domain superfamily/Winged helix DNA-binding domain"/>
    <property type="match status" value="1"/>
</dbReference>
<dbReference type="SUPFAM" id="SSF46785">
    <property type="entry name" value="Winged helix' DNA-binding domain"/>
    <property type="match status" value="1"/>
</dbReference>
<accession>A0A6J4NW90</accession>
<keyword evidence="2" id="KW-0238">DNA-binding</keyword>
<keyword evidence="1" id="KW-0805">Transcription regulation</keyword>
<sequence length="245" mass="26510">MTSKANIPKARDGQNVGAVYERLRTAILRGEIAAGATVAQMRLADEFGADRTPLREALRMLQRDGLVISEPNRSVRVTALSGEDFEEICTMRVVLEAVAIRITVPTLTSADLAGLEGYMAQMEHYYKVGDDAGMRVPHRKFHQLLVAASGPRVSGEIADLSDHSERYRRRFGGHGVWDDRRAEHRGIVDAAAAGDQELAAVRLIEHYARTAALVFGVLESEHDLGRLRTAIGAAAPGAEAALGAS</sequence>
<feature type="domain" description="HTH gntR-type" evidence="4">
    <location>
        <begin position="13"/>
        <end position="80"/>
    </location>
</feature>
<evidence type="ECO:0000256" key="1">
    <source>
        <dbReference type="ARBA" id="ARBA00023015"/>
    </source>
</evidence>
<dbReference type="EMBL" id="CADCVA010000014">
    <property type="protein sequence ID" value="CAA9399250.1"/>
    <property type="molecule type" value="Genomic_DNA"/>
</dbReference>
<dbReference type="InterPro" id="IPR036390">
    <property type="entry name" value="WH_DNA-bd_sf"/>
</dbReference>
<dbReference type="SMART" id="SM00345">
    <property type="entry name" value="HTH_GNTR"/>
    <property type="match status" value="1"/>
</dbReference>
<gene>
    <name evidence="5" type="ORF">AVDCRST_MAG82-109</name>
</gene>
<dbReference type="InterPro" id="IPR036388">
    <property type="entry name" value="WH-like_DNA-bd_sf"/>
</dbReference>
<dbReference type="InterPro" id="IPR011711">
    <property type="entry name" value="GntR_C"/>
</dbReference>
<dbReference type="PANTHER" id="PTHR43537:SF49">
    <property type="entry name" value="TRANSCRIPTIONAL REGULATORY PROTEIN"/>
    <property type="match status" value="1"/>
</dbReference>
<keyword evidence="3" id="KW-0804">Transcription</keyword>
<proteinExistence type="predicted"/>
<evidence type="ECO:0000256" key="3">
    <source>
        <dbReference type="ARBA" id="ARBA00023163"/>
    </source>
</evidence>
<dbReference type="Pfam" id="PF00392">
    <property type="entry name" value="GntR"/>
    <property type="match status" value="1"/>
</dbReference>
<dbReference type="PANTHER" id="PTHR43537">
    <property type="entry name" value="TRANSCRIPTIONAL REGULATOR, GNTR FAMILY"/>
    <property type="match status" value="1"/>
</dbReference>
<evidence type="ECO:0000259" key="4">
    <source>
        <dbReference type="PROSITE" id="PS50949"/>
    </source>
</evidence>
<dbReference type="InterPro" id="IPR000524">
    <property type="entry name" value="Tscrpt_reg_HTH_GntR"/>
</dbReference>
<dbReference type="SUPFAM" id="SSF48008">
    <property type="entry name" value="GntR ligand-binding domain-like"/>
    <property type="match status" value="1"/>
</dbReference>
<protein>
    <recommendedName>
        <fullName evidence="4">HTH gntR-type domain-containing protein</fullName>
    </recommendedName>
</protein>